<accession>A0A140L5F2</accession>
<dbReference type="AlphaFoldDB" id="A0A140L5F2"/>
<dbReference type="EMBL" id="LOEE01000031">
    <property type="protein sequence ID" value="KXG75777.1"/>
    <property type="molecule type" value="Genomic_DNA"/>
</dbReference>
<gene>
    <name evidence="2" type="ORF">AN619_15310</name>
</gene>
<feature type="region of interest" description="Disordered" evidence="1">
    <location>
        <begin position="53"/>
        <end position="110"/>
    </location>
</feature>
<dbReference type="STRING" id="520762.AN619_15310"/>
<proteinExistence type="predicted"/>
<protein>
    <submittedName>
        <fullName evidence="2">Uncharacterized protein</fullName>
    </submittedName>
</protein>
<evidence type="ECO:0000313" key="2">
    <source>
        <dbReference type="EMBL" id="KXG75777.1"/>
    </source>
</evidence>
<organism evidence="2 3">
    <name type="scientific">Thermotalea metallivorans</name>
    <dbReference type="NCBI Taxonomy" id="520762"/>
    <lineage>
        <taxon>Bacteria</taxon>
        <taxon>Bacillati</taxon>
        <taxon>Bacillota</taxon>
        <taxon>Clostridia</taxon>
        <taxon>Peptostreptococcales</taxon>
        <taxon>Thermotaleaceae</taxon>
        <taxon>Thermotalea</taxon>
    </lineage>
</organism>
<evidence type="ECO:0000256" key="1">
    <source>
        <dbReference type="SAM" id="MobiDB-lite"/>
    </source>
</evidence>
<sequence length="110" mass="12918">MAIRPVDLQPMIPKNIRLSQENQWLNNKERMEHQHLVMADKKNVENQLQRVNAFEKKDHPQIKNQEGHKGKQGRDHPSKDDGKQEKEEKNFFKDRPKSADGKGIKIDITI</sequence>
<name>A0A140L5F2_9FIRM</name>
<dbReference type="RefSeq" id="WP_068556129.1">
    <property type="nucleotide sequence ID" value="NZ_LOEE01000031.1"/>
</dbReference>
<dbReference type="Proteomes" id="UP000070456">
    <property type="component" value="Unassembled WGS sequence"/>
</dbReference>
<dbReference type="OrthoDB" id="1708376at2"/>
<reference evidence="2 3" key="1">
    <citation type="submission" date="2015-12" db="EMBL/GenBank/DDBJ databases">
        <title>Draft genome sequence of the thermoanaerobe Thermotalea metallivorans, an isolate from the runoff channel of the Great Artesian Basin, Australia.</title>
        <authorList>
            <person name="Patel B.K."/>
        </authorList>
    </citation>
    <scope>NUCLEOTIDE SEQUENCE [LARGE SCALE GENOMIC DNA]</scope>
    <source>
        <strain evidence="2 3">B2-1</strain>
    </source>
</reference>
<evidence type="ECO:0000313" key="3">
    <source>
        <dbReference type="Proteomes" id="UP000070456"/>
    </source>
</evidence>
<comment type="caution">
    <text evidence="2">The sequence shown here is derived from an EMBL/GenBank/DDBJ whole genome shotgun (WGS) entry which is preliminary data.</text>
</comment>
<keyword evidence="3" id="KW-1185">Reference proteome</keyword>